<evidence type="ECO:0000313" key="3">
    <source>
        <dbReference type="Proteomes" id="UP000703269"/>
    </source>
</evidence>
<comment type="caution">
    <text evidence="2">The sequence shown here is derived from an EMBL/GenBank/DDBJ whole genome shotgun (WGS) entry which is preliminary data.</text>
</comment>
<dbReference type="Proteomes" id="UP000703269">
    <property type="component" value="Unassembled WGS sequence"/>
</dbReference>
<protein>
    <submittedName>
        <fullName evidence="2">Uncharacterized protein</fullName>
    </submittedName>
</protein>
<organism evidence="2 3">
    <name type="scientific">Phanerochaete sordida</name>
    <dbReference type="NCBI Taxonomy" id="48140"/>
    <lineage>
        <taxon>Eukaryota</taxon>
        <taxon>Fungi</taxon>
        <taxon>Dikarya</taxon>
        <taxon>Basidiomycota</taxon>
        <taxon>Agaricomycotina</taxon>
        <taxon>Agaricomycetes</taxon>
        <taxon>Polyporales</taxon>
        <taxon>Phanerochaetaceae</taxon>
        <taxon>Phanerochaete</taxon>
    </lineage>
</organism>
<feature type="region of interest" description="Disordered" evidence="1">
    <location>
        <begin position="50"/>
        <end position="89"/>
    </location>
</feature>
<evidence type="ECO:0000256" key="1">
    <source>
        <dbReference type="SAM" id="MobiDB-lite"/>
    </source>
</evidence>
<keyword evidence="3" id="KW-1185">Reference proteome</keyword>
<sequence length="136" mass="14993">MELTGVGTAEVTAQLKCCFKTEAGPQSYCSLSLGLLARLDANARRAPLLEHSPRRAFQPHAARRSRHAAPRRRAGPGRHGHASRMRREEHGSALGIAQGRAGHHARDRQLLAFHFAFVDEVALKAGWRHPTTYTSN</sequence>
<proteinExistence type="predicted"/>
<name>A0A9P3GT64_9APHY</name>
<reference evidence="2 3" key="1">
    <citation type="submission" date="2021-08" db="EMBL/GenBank/DDBJ databases">
        <title>Draft Genome Sequence of Phanerochaete sordida strain YK-624.</title>
        <authorList>
            <person name="Mori T."/>
            <person name="Dohra H."/>
            <person name="Suzuki T."/>
            <person name="Kawagishi H."/>
            <person name="Hirai H."/>
        </authorList>
    </citation>
    <scope>NUCLEOTIDE SEQUENCE [LARGE SCALE GENOMIC DNA]</scope>
    <source>
        <strain evidence="2 3">YK-624</strain>
    </source>
</reference>
<dbReference type="AlphaFoldDB" id="A0A9P3GT64"/>
<evidence type="ECO:0000313" key="2">
    <source>
        <dbReference type="EMBL" id="GJF00532.1"/>
    </source>
</evidence>
<feature type="compositionally biased region" description="Basic residues" evidence="1">
    <location>
        <begin position="61"/>
        <end position="84"/>
    </location>
</feature>
<dbReference type="EMBL" id="BPQB01000161">
    <property type="protein sequence ID" value="GJF00532.1"/>
    <property type="molecule type" value="Genomic_DNA"/>
</dbReference>
<accession>A0A9P3GT64</accession>
<gene>
    <name evidence="2" type="ORF">PsYK624_168240</name>
</gene>